<dbReference type="FunFam" id="1.10.730.10:FF:000014">
    <property type="entry name" value="Valine--tRNA ligase"/>
    <property type="match status" value="1"/>
</dbReference>
<comment type="function">
    <text evidence="11">Catalyzes the attachment of valine to tRNA(Val). As ValRS can inadvertently accommodate and process structurally similar amino acids such as threonine, to avoid such errors, it has a 'posttransfer' editing activity that hydrolyzes mischarged Thr-tRNA(Val) in a tRNA-dependent manner.</text>
</comment>
<dbReference type="AlphaFoldDB" id="A0A2S0KM29"/>
<dbReference type="InterPro" id="IPR037118">
    <property type="entry name" value="Val-tRNA_synth_C_sf"/>
</dbReference>
<dbReference type="KEGG" id="fsa:C5Q98_01925"/>
<dbReference type="FunFam" id="3.40.50.620:FF:000098">
    <property type="entry name" value="Valine--tRNA ligase"/>
    <property type="match status" value="1"/>
</dbReference>
<dbReference type="InterPro" id="IPR009008">
    <property type="entry name" value="Val/Leu/Ile-tRNA-synth_edit"/>
</dbReference>
<evidence type="ECO:0000256" key="5">
    <source>
        <dbReference type="ARBA" id="ARBA00022741"/>
    </source>
</evidence>
<comment type="subunit">
    <text evidence="2 11">Monomer.</text>
</comment>
<dbReference type="Gene3D" id="1.10.287.380">
    <property type="entry name" value="Valyl-tRNA synthetase, C-terminal domain"/>
    <property type="match status" value="1"/>
</dbReference>
<evidence type="ECO:0000256" key="9">
    <source>
        <dbReference type="ARBA" id="ARBA00023146"/>
    </source>
</evidence>
<dbReference type="InterPro" id="IPR009080">
    <property type="entry name" value="tRNAsynth_Ia_anticodon-bd"/>
</dbReference>
<evidence type="ECO:0000256" key="2">
    <source>
        <dbReference type="ARBA" id="ARBA00011245"/>
    </source>
</evidence>
<dbReference type="OrthoDB" id="9810365at2"/>
<evidence type="ECO:0000256" key="10">
    <source>
        <dbReference type="ARBA" id="ARBA00047552"/>
    </source>
</evidence>
<comment type="domain">
    <text evidence="11">The C-terminal coiled-coil domain is crucial for aminoacylation activity.</text>
</comment>
<evidence type="ECO:0000256" key="4">
    <source>
        <dbReference type="ARBA" id="ARBA00022598"/>
    </source>
</evidence>
<dbReference type="PANTHER" id="PTHR11946">
    <property type="entry name" value="VALYL-TRNA SYNTHETASES"/>
    <property type="match status" value="1"/>
</dbReference>
<dbReference type="SUPFAM" id="SSF50677">
    <property type="entry name" value="ValRS/IleRS/LeuRS editing domain"/>
    <property type="match status" value="1"/>
</dbReference>
<dbReference type="Gene3D" id="1.10.730.10">
    <property type="entry name" value="Isoleucyl-tRNA Synthetase, Domain 1"/>
    <property type="match status" value="1"/>
</dbReference>
<dbReference type="Pfam" id="PF08264">
    <property type="entry name" value="Anticodon_1"/>
    <property type="match status" value="1"/>
</dbReference>
<dbReference type="GO" id="GO:0005829">
    <property type="term" value="C:cytosol"/>
    <property type="evidence" value="ECO:0007669"/>
    <property type="project" value="TreeGrafter"/>
</dbReference>
<dbReference type="InterPro" id="IPR001412">
    <property type="entry name" value="aa-tRNA-synth_I_CS"/>
</dbReference>
<feature type="domain" description="Valyl-tRNA synthetase tRNA-binding arm" evidence="14">
    <location>
        <begin position="821"/>
        <end position="884"/>
    </location>
</feature>
<dbReference type="Pfam" id="PF00133">
    <property type="entry name" value="tRNA-synt_1"/>
    <property type="match status" value="1"/>
</dbReference>
<dbReference type="GO" id="GO:0002161">
    <property type="term" value="F:aminoacyl-tRNA deacylase activity"/>
    <property type="evidence" value="ECO:0007669"/>
    <property type="project" value="InterPro"/>
</dbReference>
<evidence type="ECO:0000256" key="11">
    <source>
        <dbReference type="HAMAP-Rule" id="MF_02004"/>
    </source>
</evidence>
<evidence type="ECO:0000259" key="13">
    <source>
        <dbReference type="Pfam" id="PF08264"/>
    </source>
</evidence>
<name>A0A2S0KM29_9FIRM</name>
<evidence type="ECO:0000256" key="3">
    <source>
        <dbReference type="ARBA" id="ARBA00022490"/>
    </source>
</evidence>
<keyword evidence="5 11" id="KW-0547">Nucleotide-binding</keyword>
<feature type="domain" description="Methionyl/Valyl/Leucyl/Isoleucyl-tRNA synthetase anticodon-binding" evidence="13">
    <location>
        <begin position="614"/>
        <end position="759"/>
    </location>
</feature>
<organism evidence="15 16">
    <name type="scientific">Fastidiosipila sanguinis</name>
    <dbReference type="NCBI Taxonomy" id="236753"/>
    <lineage>
        <taxon>Bacteria</taxon>
        <taxon>Bacillati</taxon>
        <taxon>Bacillota</taxon>
        <taxon>Clostridia</taxon>
        <taxon>Eubacteriales</taxon>
        <taxon>Oscillospiraceae</taxon>
        <taxon>Fastidiosipila</taxon>
    </lineage>
</organism>
<dbReference type="HAMAP" id="MF_02004">
    <property type="entry name" value="Val_tRNA_synth_type1"/>
    <property type="match status" value="1"/>
</dbReference>
<dbReference type="PANTHER" id="PTHR11946:SF93">
    <property type="entry name" value="VALINE--TRNA LIGASE, CHLOROPLASTIC_MITOCHONDRIAL 2"/>
    <property type="match status" value="1"/>
</dbReference>
<dbReference type="Gene3D" id="3.90.740.10">
    <property type="entry name" value="Valyl/Leucyl/Isoleucyl-tRNA synthetase, editing domain"/>
    <property type="match status" value="1"/>
</dbReference>
<keyword evidence="3 11" id="KW-0963">Cytoplasm</keyword>
<dbReference type="PRINTS" id="PR00986">
    <property type="entry name" value="TRNASYNTHVAL"/>
</dbReference>
<feature type="short sequence motif" description="'KMSKS' region" evidence="11">
    <location>
        <begin position="529"/>
        <end position="533"/>
    </location>
</feature>
<evidence type="ECO:0000259" key="14">
    <source>
        <dbReference type="Pfam" id="PF10458"/>
    </source>
</evidence>
<gene>
    <name evidence="11" type="primary">valS</name>
    <name evidence="15" type="ORF">C5Q98_01925</name>
</gene>
<dbReference type="PROSITE" id="PS00178">
    <property type="entry name" value="AA_TRNA_LIGASE_I"/>
    <property type="match status" value="1"/>
</dbReference>
<evidence type="ECO:0000256" key="6">
    <source>
        <dbReference type="ARBA" id="ARBA00022840"/>
    </source>
</evidence>
<dbReference type="FunFam" id="3.40.50.620:FF:000032">
    <property type="entry name" value="Valine--tRNA ligase"/>
    <property type="match status" value="1"/>
</dbReference>
<dbReference type="InterPro" id="IPR033705">
    <property type="entry name" value="Anticodon_Ia_Val"/>
</dbReference>
<dbReference type="Proteomes" id="UP000237947">
    <property type="component" value="Chromosome"/>
</dbReference>
<reference evidence="16" key="1">
    <citation type="submission" date="2018-02" db="EMBL/GenBank/DDBJ databases">
        <authorList>
            <person name="Holder M.E."/>
            <person name="Ajami N.J."/>
            <person name="Petrosino J.F."/>
        </authorList>
    </citation>
    <scope>NUCLEOTIDE SEQUENCE [LARGE SCALE GENOMIC DNA]</scope>
    <source>
        <strain evidence="16">CCUG 47711</strain>
    </source>
</reference>
<dbReference type="SUPFAM" id="SSF47323">
    <property type="entry name" value="Anticodon-binding domain of a subclass of class I aminoacyl-tRNA synthetases"/>
    <property type="match status" value="1"/>
</dbReference>
<dbReference type="Pfam" id="PF10458">
    <property type="entry name" value="Val_tRNA-synt_C"/>
    <property type="match status" value="1"/>
</dbReference>
<dbReference type="NCBIfam" id="TIGR00422">
    <property type="entry name" value="valS"/>
    <property type="match status" value="1"/>
</dbReference>
<comment type="catalytic activity">
    <reaction evidence="10 11">
        <text>tRNA(Val) + L-valine + ATP = L-valyl-tRNA(Val) + AMP + diphosphate</text>
        <dbReference type="Rhea" id="RHEA:10704"/>
        <dbReference type="Rhea" id="RHEA-COMP:9672"/>
        <dbReference type="Rhea" id="RHEA-COMP:9708"/>
        <dbReference type="ChEBI" id="CHEBI:30616"/>
        <dbReference type="ChEBI" id="CHEBI:33019"/>
        <dbReference type="ChEBI" id="CHEBI:57762"/>
        <dbReference type="ChEBI" id="CHEBI:78442"/>
        <dbReference type="ChEBI" id="CHEBI:78537"/>
        <dbReference type="ChEBI" id="CHEBI:456215"/>
        <dbReference type="EC" id="6.1.1.9"/>
    </reaction>
</comment>
<evidence type="ECO:0000256" key="1">
    <source>
        <dbReference type="ARBA" id="ARBA00004496"/>
    </source>
</evidence>
<comment type="domain">
    <text evidence="11">ValRS has two distinct active sites: one for aminoacylation and one for editing. The misactivated threonine is translocated from the active site to the editing site.</text>
</comment>
<dbReference type="InterPro" id="IPR013155">
    <property type="entry name" value="M/V/L/I-tRNA-synth_anticd-bd"/>
</dbReference>
<accession>A0A2S0KM29</accession>
<keyword evidence="6 11" id="KW-0067">ATP-binding</keyword>
<dbReference type="RefSeq" id="WP_106012050.1">
    <property type="nucleotide sequence ID" value="NZ_CP027226.1"/>
</dbReference>
<feature type="binding site" evidence="11">
    <location>
        <position position="532"/>
    </location>
    <ligand>
        <name>ATP</name>
        <dbReference type="ChEBI" id="CHEBI:30616"/>
    </ligand>
</feature>
<dbReference type="CDD" id="cd00817">
    <property type="entry name" value="ValRS_core"/>
    <property type="match status" value="1"/>
</dbReference>
<keyword evidence="4 11" id="KW-0436">Ligase</keyword>
<keyword evidence="7 11" id="KW-0648">Protein biosynthesis</keyword>
<keyword evidence="16" id="KW-1185">Reference proteome</keyword>
<protein>
    <recommendedName>
        <fullName evidence="11">Valine--tRNA ligase</fullName>
        <ecNumber evidence="11">6.1.1.9</ecNumber>
    </recommendedName>
    <alternativeName>
        <fullName evidence="11">Valyl-tRNA synthetase</fullName>
        <shortName evidence="11">ValRS</shortName>
    </alternativeName>
</protein>
<dbReference type="CDD" id="cd07962">
    <property type="entry name" value="Anticodon_Ia_Val"/>
    <property type="match status" value="1"/>
</dbReference>
<keyword evidence="8 11" id="KW-0175">Coiled coil</keyword>
<comment type="subcellular location">
    <subcellularLocation>
        <location evidence="1 11">Cytoplasm</location>
    </subcellularLocation>
</comment>
<evidence type="ECO:0000259" key="12">
    <source>
        <dbReference type="Pfam" id="PF00133"/>
    </source>
</evidence>
<dbReference type="EC" id="6.1.1.9" evidence="11"/>
<sequence length="884" mass="101835">MRNIDNIPSKFDFNDREDKIYENWEKSGYFHAEVNPDKKPFTIMMPPPNITGQLHMGHALDTTTQDIIIRWRRMQGYETLWQPGTDHASIATEAKVVDKIRAEGKTKEEIGREEFLKEAWAWKEKYGSKISKQLRKLGASTDWERERFTLDEGMSRAVLQVFVNLYNEGLIYRGLRMGNWCPNCVTNISDIEVVHEERDSSLWYINYPLADGSGSIQIATTRPETLLGDTAVAVNPNDERYTHLIGKEVILPIVGRKIPIVADDYVSLDFGTGQVKITPAHDPNDFAIGQRHDLEFIEVIDKFGNMNDKAGKYEGMSRDECRKVIVKDLQDLGVLEKIDAIKHNVGTCQRCGTVIESRASVQWFVSMKELAEPAIEVVRNGEIKFVPEHFEKTYFNWMENIQDWSISRQLWWGHRIPAYYCQNSDCEETIVAMEKPANCPKCAGTDLVQDEDTLDTWFSSALWPFSTLGWPDETPELKYFYPTNTLATGYDIIFFWVARMIFSGLKHTGEKPFDTVLIHGIVRDAQGRKMSKSLNNGVDPLEVIAKYGTDALRYSLINGTAPGNDQRFQEQTVESGRAFVTKIWNAFRFVMMNLDEGKAINEYVLDKELLQLEDKWILSRLNTVIAEVNKNLEKYELGLALADIYQFLWDEFCDWYIEMLKPRFADKDNKSRETAQATIVYVLKTAMTLLHPFMPFVTEEIYQYLDADKSIMLTDWPIADTNYIDKEAEEHMSVLFDVIRQIRNIRAENEVSNKQEIRAYALCENQELADYFNTARSYIQRLAGVGELHVQEEDNLPKEHFSIIFKGGQILIPAEDIADPEKEKLRLEQEEAKLIGELEHSQKVLSNESFVSRAPEAVVNKEREKLADVESKLALVQKRLQELK</sequence>
<evidence type="ECO:0000313" key="15">
    <source>
        <dbReference type="EMBL" id="AVM42064.1"/>
    </source>
</evidence>
<evidence type="ECO:0000313" key="16">
    <source>
        <dbReference type="Proteomes" id="UP000237947"/>
    </source>
</evidence>
<dbReference type="FunFam" id="3.90.740.10:FF:000005">
    <property type="entry name" value="Valine--tRNA ligase, mitochondrial"/>
    <property type="match status" value="1"/>
</dbReference>
<evidence type="ECO:0000256" key="8">
    <source>
        <dbReference type="ARBA" id="ARBA00023054"/>
    </source>
</evidence>
<dbReference type="EMBL" id="CP027226">
    <property type="protein sequence ID" value="AVM42064.1"/>
    <property type="molecule type" value="Genomic_DNA"/>
</dbReference>
<dbReference type="GO" id="GO:0006438">
    <property type="term" value="P:valyl-tRNA aminoacylation"/>
    <property type="evidence" value="ECO:0007669"/>
    <property type="project" value="UniProtKB-UniRule"/>
</dbReference>
<comment type="similarity">
    <text evidence="11">Belongs to the class-I aminoacyl-tRNA synthetase family. ValS type 1 subfamily.</text>
</comment>
<dbReference type="InterPro" id="IPR002303">
    <property type="entry name" value="Valyl-tRNA_ligase"/>
</dbReference>
<dbReference type="InterPro" id="IPR014729">
    <property type="entry name" value="Rossmann-like_a/b/a_fold"/>
</dbReference>
<evidence type="ECO:0000256" key="7">
    <source>
        <dbReference type="ARBA" id="ARBA00022917"/>
    </source>
</evidence>
<dbReference type="SUPFAM" id="SSF52374">
    <property type="entry name" value="Nucleotidylyl transferase"/>
    <property type="match status" value="1"/>
</dbReference>
<dbReference type="NCBIfam" id="NF004349">
    <property type="entry name" value="PRK05729.1"/>
    <property type="match status" value="1"/>
</dbReference>
<dbReference type="InterPro" id="IPR010978">
    <property type="entry name" value="tRNA-bd_arm"/>
</dbReference>
<proteinExistence type="inferred from homology"/>
<keyword evidence="9 11" id="KW-0030">Aminoacyl-tRNA synthetase</keyword>
<dbReference type="SUPFAM" id="SSF46589">
    <property type="entry name" value="tRNA-binding arm"/>
    <property type="match status" value="1"/>
</dbReference>
<dbReference type="GO" id="GO:0005524">
    <property type="term" value="F:ATP binding"/>
    <property type="evidence" value="ECO:0007669"/>
    <property type="project" value="UniProtKB-UniRule"/>
</dbReference>
<dbReference type="GO" id="GO:0004832">
    <property type="term" value="F:valine-tRNA ligase activity"/>
    <property type="evidence" value="ECO:0007669"/>
    <property type="project" value="UniProtKB-UniRule"/>
</dbReference>
<feature type="domain" description="Aminoacyl-tRNA synthetase class Ia" evidence="12">
    <location>
        <begin position="19"/>
        <end position="567"/>
    </location>
</feature>
<dbReference type="Gene3D" id="3.40.50.620">
    <property type="entry name" value="HUPs"/>
    <property type="match status" value="2"/>
</dbReference>
<dbReference type="InterPro" id="IPR002300">
    <property type="entry name" value="aa-tRNA-synth_Ia"/>
</dbReference>
<dbReference type="InterPro" id="IPR019499">
    <property type="entry name" value="Val-tRNA_synth_tRNA-bd"/>
</dbReference>
<feature type="short sequence motif" description="'HIGH' region" evidence="11">
    <location>
        <begin position="48"/>
        <end position="58"/>
    </location>
</feature>